<dbReference type="InterPro" id="IPR004861">
    <property type="entry name" value="Siw14-like"/>
</dbReference>
<name>A0ABN6QHJ8_9BACT</name>
<evidence type="ECO:0000313" key="4">
    <source>
        <dbReference type="EMBL" id="BDL43458.1"/>
    </source>
</evidence>
<keyword evidence="2" id="KW-0732">Signal</keyword>
<dbReference type="SUPFAM" id="SSF52799">
    <property type="entry name" value="(Phosphotyrosine protein) phosphatases II"/>
    <property type="match status" value="1"/>
</dbReference>
<dbReference type="InterPro" id="IPR029021">
    <property type="entry name" value="Prot-tyrosine_phosphatase-like"/>
</dbReference>
<dbReference type="EMBL" id="AP025943">
    <property type="protein sequence ID" value="BDL43458.1"/>
    <property type="molecule type" value="Genomic_DNA"/>
</dbReference>
<dbReference type="PANTHER" id="PTHR31126">
    <property type="entry name" value="TYROSINE-PROTEIN PHOSPHATASE"/>
    <property type="match status" value="1"/>
</dbReference>
<dbReference type="Pfam" id="PF03162">
    <property type="entry name" value="Y_phosphatase2"/>
    <property type="match status" value="1"/>
</dbReference>
<feature type="chain" id="PRO_5045668139" evidence="2">
    <location>
        <begin position="23"/>
        <end position="192"/>
    </location>
</feature>
<reference evidence="4" key="1">
    <citation type="submission" date="2022-06" db="EMBL/GenBank/DDBJ databases">
        <title>Akkermansia biwalacus sp. nov., an anaerobic mucin-degrading bacterium isolated from human intestine.</title>
        <authorList>
            <person name="Kobayashi Y."/>
            <person name="Inoue S."/>
            <person name="Kawahara T."/>
            <person name="Kohda N."/>
        </authorList>
    </citation>
    <scope>NUCLEOTIDE SEQUENCE</scope>
    <source>
        <strain evidence="4">WON2089</strain>
    </source>
</reference>
<comment type="similarity">
    <text evidence="1">Belongs to the protein-tyrosine phosphatase family.</text>
</comment>
<keyword evidence="5" id="KW-1185">Reference proteome</keyword>
<sequence>MPLKPVLLMLFLMAGCMPPIHADAKIAAAVPVSVKNVNNCYKLSRELYRSAQPDDDGFKALEKQGIKSVLNLREYHRDDNEAQGTSLNLYRIRLAAGKVTAQDLMECLLLIDKAPKPILVHCWHGSDRTGIVCAAYRIVIQGWSPEKAEEELKDERFGHHKSYYSNLSELLRTTDWEEFKSAFRKRKAAQAS</sequence>
<evidence type="ECO:0000259" key="3">
    <source>
        <dbReference type="PROSITE" id="PS50056"/>
    </source>
</evidence>
<evidence type="ECO:0000256" key="1">
    <source>
        <dbReference type="ARBA" id="ARBA00009580"/>
    </source>
</evidence>
<dbReference type="PANTHER" id="PTHR31126:SF72">
    <property type="entry name" value="DUAL SPECIFICITY PROTEIN PHOSPHATASE TPBA"/>
    <property type="match status" value="1"/>
</dbReference>
<dbReference type="PROSITE" id="PS00383">
    <property type="entry name" value="TYR_PHOSPHATASE_1"/>
    <property type="match status" value="1"/>
</dbReference>
<dbReference type="PROSITE" id="PS51257">
    <property type="entry name" value="PROKAR_LIPOPROTEIN"/>
    <property type="match status" value="1"/>
</dbReference>
<proteinExistence type="inferred from homology"/>
<dbReference type="Proteomes" id="UP001062263">
    <property type="component" value="Chromosome"/>
</dbReference>
<dbReference type="PROSITE" id="PS50056">
    <property type="entry name" value="TYR_PHOSPHATASE_2"/>
    <property type="match status" value="1"/>
</dbReference>
<accession>A0ABN6QHJ8</accession>
<protein>
    <submittedName>
        <fullName evidence="4">Protein-tyrosine-phosphatase</fullName>
    </submittedName>
</protein>
<gene>
    <name evidence="4" type="ORF">Abiwalacus_10320</name>
</gene>
<organism evidence="4 5">
    <name type="scientific">Akkermansia biwaensis</name>
    <dbReference type="NCBI Taxonomy" id="2946555"/>
    <lineage>
        <taxon>Bacteria</taxon>
        <taxon>Pseudomonadati</taxon>
        <taxon>Verrucomicrobiota</taxon>
        <taxon>Verrucomicrobiia</taxon>
        <taxon>Verrucomicrobiales</taxon>
        <taxon>Akkermansiaceae</taxon>
        <taxon>Akkermansia</taxon>
    </lineage>
</organism>
<feature type="domain" description="Tyrosine specific protein phosphatases" evidence="3">
    <location>
        <begin position="102"/>
        <end position="158"/>
    </location>
</feature>
<dbReference type="Gene3D" id="3.90.190.10">
    <property type="entry name" value="Protein tyrosine phosphatase superfamily"/>
    <property type="match status" value="1"/>
</dbReference>
<evidence type="ECO:0000256" key="2">
    <source>
        <dbReference type="SAM" id="SignalP"/>
    </source>
</evidence>
<evidence type="ECO:0000313" key="5">
    <source>
        <dbReference type="Proteomes" id="UP001062263"/>
    </source>
</evidence>
<dbReference type="InterPro" id="IPR016130">
    <property type="entry name" value="Tyr_Pase_AS"/>
</dbReference>
<feature type="signal peptide" evidence="2">
    <location>
        <begin position="1"/>
        <end position="22"/>
    </location>
</feature>
<dbReference type="InterPro" id="IPR000387">
    <property type="entry name" value="Tyr_Pase_dom"/>
</dbReference>